<dbReference type="Pfam" id="PF04542">
    <property type="entry name" value="Sigma70_r2"/>
    <property type="match status" value="1"/>
</dbReference>
<dbReference type="InterPro" id="IPR009042">
    <property type="entry name" value="RNA_pol_sigma70_r1_2"/>
</dbReference>
<dbReference type="InterPro" id="IPR036388">
    <property type="entry name" value="WH-like_DNA-bd_sf"/>
</dbReference>
<evidence type="ECO:0000256" key="2">
    <source>
        <dbReference type="ARBA" id="ARBA00023015"/>
    </source>
</evidence>
<comment type="caution">
    <text evidence="11">The sequence shown here is derived from an EMBL/GenBank/DDBJ whole genome shotgun (WGS) entry which is preliminary data.</text>
</comment>
<dbReference type="Gene3D" id="1.10.220.120">
    <property type="entry name" value="Sigma-70 factor, region 1.1"/>
    <property type="match status" value="1"/>
</dbReference>
<keyword evidence="12" id="KW-1185">Reference proteome</keyword>
<feature type="region of interest" description="Sigma-70 factor domain-4" evidence="6">
    <location>
        <begin position="675"/>
        <end position="728"/>
    </location>
</feature>
<dbReference type="Proteomes" id="UP001068379">
    <property type="component" value="Unassembled WGS sequence"/>
</dbReference>
<dbReference type="InterPro" id="IPR050239">
    <property type="entry name" value="Sigma-70_RNA_pol_init_factors"/>
</dbReference>
<keyword evidence="5 6" id="KW-0804">Transcription</keyword>
<dbReference type="InterPro" id="IPR014284">
    <property type="entry name" value="RNA_pol_sigma-70_dom"/>
</dbReference>
<dbReference type="InterPro" id="IPR012760">
    <property type="entry name" value="RNA_pol_sigma_RpoD_C"/>
</dbReference>
<evidence type="ECO:0000256" key="7">
    <source>
        <dbReference type="SAM" id="Coils"/>
    </source>
</evidence>
<feature type="region of interest" description="Sigma-70 factor domain-3" evidence="6">
    <location>
        <begin position="586"/>
        <end position="662"/>
    </location>
</feature>
<dbReference type="Pfam" id="PF04545">
    <property type="entry name" value="Sigma70_r4"/>
    <property type="match status" value="1"/>
</dbReference>
<sequence>MTQGTGKASTAAKKTTAKKTKAAGIAPEAEVKSARGAAVPEATAAKKTARKAVAEKAPADKPAAAKKAAADKPRAAKAVPSGRKPGRPAKNAGGDGGDYVDDDVEDGEVIPDLKPLPKRGGKRAKGEKDSPSRSQMTPEEQEARRNRLKILIKLGKDRGYLTYGEINDHLPDDLVDAEAIDGIISTFSDMGISVYDQAPDAETLLMSDNVPSAASDDDVEDEAEAALTTVDSDFGRTTDPVRMYMREMGTVELLTREGEIEIAKRIEDGLKHMVMAIAACPTTVNEILEHVRRVRDGSAQIDEVVDGLIDEEGEDYAGSGVASDEDDGPAGGMSSKQLEYLRTKALKIFDEVETWFDKMRVAFESEGYRSTAYVQAREAIHGQLMGVRFTAKMVERLADALRAQVAEVRAQERAAMSICVSRAGMPRNHFIKAFPGNETNLGWVDEEIAAGHDYSETLARHAPAIQEVQQKLIELQRNVVLPLKDLKDVNKRMATGEAKARKAKREMTEANLRLVISIAKKYTNRGLQFLDLIQEGNIGLMKAVDKFEYRRGYKFSTYATWWIRQAITRSIADQARTIRIPVHMIETINKMNRINRQILQETGAEPDPATLAQKMDMPEDKVRKILKIAKEPISMETPIGDDDDSHLGDFIEDTGTVSPSDSALHGSMRDVVKEVLDSLTPREAKVLRMRFGIEMSTDQTLEEVGKQFDVTRERIRQIEAKALRKLRHPSRADKLKSFLEGQ</sequence>
<evidence type="ECO:0000313" key="12">
    <source>
        <dbReference type="Proteomes" id="UP001068379"/>
    </source>
</evidence>
<feature type="DNA-binding region" description="H-T-H motif" evidence="6">
    <location>
        <begin position="701"/>
        <end position="720"/>
    </location>
</feature>
<evidence type="ECO:0000313" key="11">
    <source>
        <dbReference type="EMBL" id="MCZ4330422.1"/>
    </source>
</evidence>
<dbReference type="Pfam" id="PF04539">
    <property type="entry name" value="Sigma70_r3"/>
    <property type="match status" value="1"/>
</dbReference>
<comment type="subunit">
    <text evidence="6">Interacts transiently with the RNA polymerase catalytic core.</text>
</comment>
<evidence type="ECO:0000256" key="1">
    <source>
        <dbReference type="ARBA" id="ARBA00022490"/>
    </source>
</evidence>
<dbReference type="Gene3D" id="1.10.10.10">
    <property type="entry name" value="Winged helix-like DNA-binding domain superfamily/Winged helix DNA-binding domain"/>
    <property type="match status" value="2"/>
</dbReference>
<feature type="coiled-coil region" evidence="7">
    <location>
        <begin position="486"/>
        <end position="513"/>
    </location>
</feature>
<feature type="region of interest" description="Disordered" evidence="8">
    <location>
        <begin position="315"/>
        <end position="334"/>
    </location>
</feature>
<feature type="compositionally biased region" description="Low complexity" evidence="8">
    <location>
        <begin position="1"/>
        <end position="14"/>
    </location>
</feature>
<feature type="region of interest" description="Sigma-70 factor domain-2" evidence="6">
    <location>
        <begin position="507"/>
        <end position="577"/>
    </location>
</feature>
<dbReference type="InterPro" id="IPR007627">
    <property type="entry name" value="RNA_pol_sigma70_r2"/>
</dbReference>
<dbReference type="SUPFAM" id="SSF88946">
    <property type="entry name" value="Sigma2 domain of RNA polymerase sigma factors"/>
    <property type="match status" value="1"/>
</dbReference>
<protein>
    <recommendedName>
        <fullName evidence="6">RNA polymerase sigma factor RpoD</fullName>
    </recommendedName>
    <alternativeName>
        <fullName evidence="6">Sigma-70</fullName>
    </alternativeName>
</protein>
<evidence type="ECO:0000256" key="5">
    <source>
        <dbReference type="ARBA" id="ARBA00023163"/>
    </source>
</evidence>
<comment type="function">
    <text evidence="6">Sigma factors are initiation factors that promote the attachment of RNA polymerase to specific initiation sites and are then released. This sigma factor is the primary sigma factor during exponential growth.</text>
</comment>
<comment type="subcellular location">
    <subcellularLocation>
        <location evidence="6">Cytoplasm</location>
    </subcellularLocation>
</comment>
<evidence type="ECO:0000256" key="3">
    <source>
        <dbReference type="ARBA" id="ARBA00023082"/>
    </source>
</evidence>
<keyword evidence="3 6" id="KW-0731">Sigma factor</keyword>
<evidence type="ECO:0000256" key="8">
    <source>
        <dbReference type="SAM" id="MobiDB-lite"/>
    </source>
</evidence>
<dbReference type="RefSeq" id="WP_269359033.1">
    <property type="nucleotide sequence ID" value="NZ_JAPWHE010000007.1"/>
</dbReference>
<dbReference type="NCBIfam" id="NF004208">
    <property type="entry name" value="PRK05658.1"/>
    <property type="match status" value="1"/>
</dbReference>
<accession>A0ABT4M520</accession>
<dbReference type="InterPro" id="IPR007127">
    <property type="entry name" value="RNA_pol_sigma_70_r1_1"/>
</dbReference>
<gene>
    <name evidence="6 11" type="primary">rpoD</name>
    <name evidence="11" type="ORF">O4H32_10705</name>
</gene>
<keyword evidence="7" id="KW-0175">Coiled coil</keyword>
<dbReference type="NCBIfam" id="TIGR02937">
    <property type="entry name" value="sigma70-ECF"/>
    <property type="match status" value="1"/>
</dbReference>
<evidence type="ECO:0000259" key="10">
    <source>
        <dbReference type="PROSITE" id="PS00716"/>
    </source>
</evidence>
<dbReference type="InterPro" id="IPR042189">
    <property type="entry name" value="RNA_pol_sigma_70_r1_1_sf"/>
</dbReference>
<dbReference type="Pfam" id="PF00140">
    <property type="entry name" value="Sigma70_r1_2"/>
    <property type="match status" value="1"/>
</dbReference>
<dbReference type="CDD" id="cd06171">
    <property type="entry name" value="Sigma70_r4"/>
    <property type="match status" value="1"/>
</dbReference>
<dbReference type="InterPro" id="IPR013324">
    <property type="entry name" value="RNA_pol_sigma_r3/r4-like"/>
</dbReference>
<reference evidence="11" key="1">
    <citation type="submission" date="2022-12" db="EMBL/GenBank/DDBJ databases">
        <title>Bacterial isolates from different developmental stages of Nematostella vectensis.</title>
        <authorList>
            <person name="Fraune S."/>
        </authorList>
    </citation>
    <scope>NUCLEOTIDE SEQUENCE</scope>
    <source>
        <strain evidence="11">G21619-S1</strain>
    </source>
</reference>
<evidence type="ECO:0000256" key="4">
    <source>
        <dbReference type="ARBA" id="ARBA00023125"/>
    </source>
</evidence>
<dbReference type="InterPro" id="IPR007631">
    <property type="entry name" value="RNA_pol_sigma_70_non-ess"/>
</dbReference>
<dbReference type="NCBIfam" id="TIGR02393">
    <property type="entry name" value="RpoD_Cterm"/>
    <property type="match status" value="1"/>
</dbReference>
<feature type="compositionally biased region" description="Acidic residues" evidence="8">
    <location>
        <begin position="98"/>
        <end position="109"/>
    </location>
</feature>
<dbReference type="SUPFAM" id="SSF88659">
    <property type="entry name" value="Sigma3 and sigma4 domains of RNA polymerase sigma factors"/>
    <property type="match status" value="2"/>
</dbReference>
<dbReference type="HAMAP" id="MF_00963">
    <property type="entry name" value="Sigma70_RpoD_SigA"/>
    <property type="match status" value="1"/>
</dbReference>
<dbReference type="InterPro" id="IPR007624">
    <property type="entry name" value="RNA_pol_sigma70_r3"/>
</dbReference>
<dbReference type="Pfam" id="PF04546">
    <property type="entry name" value="Sigma70_ner"/>
    <property type="match status" value="1"/>
</dbReference>
<dbReference type="InterPro" id="IPR007630">
    <property type="entry name" value="RNA_pol_sigma70_r4"/>
</dbReference>
<keyword evidence="4 6" id="KW-0238">DNA-binding</keyword>
<feature type="domain" description="RNA polymerase sigma-70" evidence="9">
    <location>
        <begin position="531"/>
        <end position="544"/>
    </location>
</feature>
<keyword evidence="1 6" id="KW-0963">Cytoplasm</keyword>
<feature type="region of interest" description="Disordered" evidence="8">
    <location>
        <begin position="1"/>
        <end position="143"/>
    </location>
</feature>
<dbReference type="PROSITE" id="PS00715">
    <property type="entry name" value="SIGMA70_1"/>
    <property type="match status" value="1"/>
</dbReference>
<dbReference type="PROSITE" id="PS00716">
    <property type="entry name" value="SIGMA70_2"/>
    <property type="match status" value="1"/>
</dbReference>
<dbReference type="Gene3D" id="1.10.601.10">
    <property type="entry name" value="RNA Polymerase Primary Sigma Factor"/>
    <property type="match status" value="1"/>
</dbReference>
<name>A0ABT4M520_9BURK</name>
<feature type="domain" description="RNA polymerase sigma-70" evidence="10">
    <location>
        <begin position="700"/>
        <end position="726"/>
    </location>
</feature>
<comment type="similarity">
    <text evidence="6">Belongs to the sigma-70 factor family. RpoD/SigA subfamily.</text>
</comment>
<dbReference type="EMBL" id="JAPWHE010000007">
    <property type="protein sequence ID" value="MCZ4330422.1"/>
    <property type="molecule type" value="Genomic_DNA"/>
</dbReference>
<dbReference type="InterPro" id="IPR028630">
    <property type="entry name" value="Sigma70_RpoD"/>
</dbReference>
<feature type="short sequence motif" description="Interaction with polymerase core subunit RpoC" evidence="6">
    <location>
        <begin position="531"/>
        <end position="534"/>
    </location>
</feature>
<evidence type="ECO:0000256" key="6">
    <source>
        <dbReference type="HAMAP-Rule" id="MF_00963"/>
    </source>
</evidence>
<organism evidence="11 12">
    <name type="scientific">Castellaniella denitrificans</name>
    <dbReference type="NCBI Taxonomy" id="56119"/>
    <lineage>
        <taxon>Bacteria</taxon>
        <taxon>Pseudomonadati</taxon>
        <taxon>Pseudomonadota</taxon>
        <taxon>Betaproteobacteria</taxon>
        <taxon>Burkholderiales</taxon>
        <taxon>Alcaligenaceae</taxon>
        <taxon>Castellaniella</taxon>
    </lineage>
</organism>
<proteinExistence type="inferred from homology"/>
<dbReference type="PRINTS" id="PR00046">
    <property type="entry name" value="SIGMA70FCT"/>
</dbReference>
<evidence type="ECO:0000259" key="9">
    <source>
        <dbReference type="PROSITE" id="PS00715"/>
    </source>
</evidence>
<dbReference type="InterPro" id="IPR000943">
    <property type="entry name" value="RNA_pol_sigma70"/>
</dbReference>
<dbReference type="PANTHER" id="PTHR30603">
    <property type="entry name" value="RNA POLYMERASE SIGMA FACTOR RPO"/>
    <property type="match status" value="1"/>
</dbReference>
<dbReference type="PANTHER" id="PTHR30603:SF60">
    <property type="entry name" value="RNA POLYMERASE SIGMA FACTOR RPOD"/>
    <property type="match status" value="1"/>
</dbReference>
<dbReference type="InterPro" id="IPR013325">
    <property type="entry name" value="RNA_pol_sigma_r2"/>
</dbReference>
<dbReference type="Pfam" id="PF03979">
    <property type="entry name" value="Sigma70_r1_1"/>
    <property type="match status" value="1"/>
</dbReference>
<keyword evidence="2 6" id="KW-0805">Transcription regulation</keyword>